<feature type="compositionally biased region" description="Polar residues" evidence="2">
    <location>
        <begin position="349"/>
        <end position="377"/>
    </location>
</feature>
<organism evidence="3 4">
    <name type="scientific">Streptomyces phage TG1</name>
    <dbReference type="NCBI Taxonomy" id="2927987"/>
    <lineage>
        <taxon>Viruses</taxon>
        <taxon>Duplodnaviria</taxon>
        <taxon>Heunggongvirae</taxon>
        <taxon>Uroviricota</taxon>
        <taxon>Caudoviricetes</taxon>
        <taxon>Colingsworthviridae</taxon>
        <taxon>Tigunavirus</taxon>
        <taxon>Tigunavirus TG1</taxon>
    </lineage>
</organism>
<feature type="coiled-coil region" evidence="1">
    <location>
        <begin position="637"/>
        <end position="688"/>
    </location>
</feature>
<feature type="region of interest" description="Disordered" evidence="2">
    <location>
        <begin position="348"/>
        <end position="386"/>
    </location>
</feature>
<evidence type="ECO:0000313" key="3">
    <source>
        <dbReference type="EMBL" id="AFU62217.1"/>
    </source>
</evidence>
<dbReference type="EMBL" id="JX182372">
    <property type="protein sequence ID" value="AFU62217.1"/>
    <property type="molecule type" value="Genomic_DNA"/>
</dbReference>
<reference evidence="3 4" key="1">
    <citation type="submission" date="2012-06" db="EMBL/GenBank/DDBJ databases">
        <authorList>
            <person name="Smith M.C.M."/>
            <person name="Hendrix R."/>
            <person name="Hatfull G.F."/>
        </authorList>
    </citation>
    <scope>NUCLEOTIDE SEQUENCE [LARGE SCALE GENOMIC DNA]</scope>
</reference>
<dbReference type="InterPro" id="IPR058005">
    <property type="entry name" value="Repressor_C"/>
</dbReference>
<name>K4I0B4_9CAUD</name>
<evidence type="ECO:0000313" key="4">
    <source>
        <dbReference type="Proteomes" id="UP000008669"/>
    </source>
</evidence>
<evidence type="ECO:0000256" key="1">
    <source>
        <dbReference type="SAM" id="Coils"/>
    </source>
</evidence>
<accession>K4I0B4</accession>
<dbReference type="KEGG" id="vg:13827571"/>
<protein>
    <submittedName>
        <fullName evidence="3">Repressor</fullName>
    </submittedName>
</protein>
<proteinExistence type="predicted"/>
<evidence type="ECO:0000256" key="2">
    <source>
        <dbReference type="SAM" id="MobiDB-lite"/>
    </source>
</evidence>
<dbReference type="Pfam" id="PF25746">
    <property type="entry name" value="Phage_Repressor_c"/>
    <property type="match status" value="1"/>
</dbReference>
<sequence length="773" mass="83272">MQRTEVYGTAKPLYLMGVGAGRITHLTLGNDETLCGRTANIVYLDTVRGDDFCARCHKIAERMDKVEAEPVDTAEAEWDAIRYTAEGGFNLDACEECMGAAMGNADDTSVEENFSDRSARWYRVAVDTYTAAHAQHLHALAEAEHEVGTPVEGTHVSAIESAPHHNDNDKGTGTMAKTKFTATFEGIRFERTSATRVYTHVVIVRTAEGDLADARWSMSPEAAAKPLPNGWESYRVATVEVAPADPKAPRKVSESPKETKNMKIGDVRGDVRIGSVTGSTGTLHAIKETVDGKNVSYCKMRAKSPLRSFGPAAEQNPKLDLCAQCSKVVPTGDVEAETVMVEVPGLNRSVPSTTYTPVTGDDNNGENMTDNNATQDAQDVEPTQPDADDVDALMSDVHATLDQIKAIDPKSEGAVSAAVALSTEAEGKIRQLPVAKRSSLRTQVSAAVAAVRNAAKIEDAPGSTVAKVEAAPVEAYSEAVKSLIDHAAQRMREGVQAGMALTNAGEEVARVLLTIRQNMVDPETKLPDLTFKRKATRDAASEVYAKALEGVADDDVEYRNAHASLRKAAQNKSADVLVEWLRGYDRTRDEDMTLLGEMFPDAVKALEADADLTAEEAIRGLYAAHSIELPKYGRTELARIDRRVKALEAKSKELDALKDADDAPADKVEELEGAIKELKAEIPAEVLEERDGKVEPTDADRAKEALTKLVKGVELAGKRAAKVTGKAAKNKLKAQAYDAVRALVAQFDLDLSALVEDTEEDGDDAQADDNAAE</sequence>
<keyword evidence="4" id="KW-1185">Reference proteome</keyword>
<keyword evidence="1" id="KW-0175">Coiled coil</keyword>
<gene>
    <name evidence="3" type="ORF">TG1_22</name>
</gene>
<dbReference type="Proteomes" id="UP000008669">
    <property type="component" value="Segment"/>
</dbReference>